<keyword evidence="2" id="KW-0175">Coiled coil</keyword>
<dbReference type="PANTHER" id="PTHR43674">
    <property type="entry name" value="NITRILASE C965.09-RELATED"/>
    <property type="match status" value="1"/>
</dbReference>
<accession>A0A1J5T6K6</accession>
<dbReference type="InterPro" id="IPR003010">
    <property type="entry name" value="C-N_Hydrolase"/>
</dbReference>
<protein>
    <recommendedName>
        <fullName evidence="3">CN hydrolase domain-containing protein</fullName>
    </recommendedName>
</protein>
<dbReference type="InterPro" id="IPR001110">
    <property type="entry name" value="UPF0012_CS"/>
</dbReference>
<evidence type="ECO:0000259" key="3">
    <source>
        <dbReference type="PROSITE" id="PS50263"/>
    </source>
</evidence>
<evidence type="ECO:0000256" key="2">
    <source>
        <dbReference type="SAM" id="Coils"/>
    </source>
</evidence>
<gene>
    <name evidence="4" type="ORF">BD935_02965</name>
</gene>
<dbReference type="InterPro" id="IPR036526">
    <property type="entry name" value="C-N_Hydrolase_sf"/>
</dbReference>
<evidence type="ECO:0000256" key="1">
    <source>
        <dbReference type="ARBA" id="ARBA00022801"/>
    </source>
</evidence>
<name>A0A1J5T6K6_9ARCH</name>
<dbReference type="PROSITE" id="PS50263">
    <property type="entry name" value="CN_HYDROLASE"/>
    <property type="match status" value="1"/>
</dbReference>
<dbReference type="EMBL" id="MIZA01000024">
    <property type="protein sequence ID" value="OIR16521.1"/>
    <property type="molecule type" value="Genomic_DNA"/>
</dbReference>
<dbReference type="PANTHER" id="PTHR43674:SF2">
    <property type="entry name" value="BETA-UREIDOPROPIONASE"/>
    <property type="match status" value="1"/>
</dbReference>
<dbReference type="SUPFAM" id="SSF56317">
    <property type="entry name" value="Carbon-nitrogen hydrolase"/>
    <property type="match status" value="1"/>
</dbReference>
<dbReference type="AlphaFoldDB" id="A0A1J5T6K6"/>
<dbReference type="Gene3D" id="3.60.110.10">
    <property type="entry name" value="Carbon-nitrogen hydrolase"/>
    <property type="match status" value="1"/>
</dbReference>
<evidence type="ECO:0000313" key="4">
    <source>
        <dbReference type="EMBL" id="OIR16521.1"/>
    </source>
</evidence>
<organism evidence="4 5">
    <name type="scientific">Marine Group III euryarchaeote CG-Epi1</name>
    <dbReference type="NCBI Taxonomy" id="1888995"/>
    <lineage>
        <taxon>Archaea</taxon>
        <taxon>Methanobacteriati</taxon>
        <taxon>Thermoplasmatota</taxon>
        <taxon>Thermoplasmata</taxon>
        <taxon>Candidatus Thermoprofundales</taxon>
    </lineage>
</organism>
<dbReference type="Proteomes" id="UP000183080">
    <property type="component" value="Unassembled WGS sequence"/>
</dbReference>
<comment type="caution">
    <text evidence="4">The sequence shown here is derived from an EMBL/GenBank/DDBJ whole genome shotgun (WGS) entry which is preliminary data.</text>
</comment>
<dbReference type="STRING" id="1888995.BD935_02965"/>
<evidence type="ECO:0000313" key="5">
    <source>
        <dbReference type="Proteomes" id="UP000183080"/>
    </source>
</evidence>
<proteinExistence type="predicted"/>
<sequence>MHLALGQIPTTLGNVGENLKSIEKAIEEAKNKSKEYIDLIAFPELFITGYNLRDNYHSVSELIPGSDTAQEGLLILAEKHDITILTGIVERSNKSLFNSAIMIGPEGYLGHCRKQYLPNFGPFEEKTYFGEGNGTNIFKTKFGNIGVQICYDLFFPDVSMELAQKGADIIINLAASPTTSRPLFHRVLPARAIETTCYYAFVNNVGTQGNLVFAGESCIFDPRGKVMGEIDKFEEGVLTCEIPLENVEKYRDARPVLRDSMNRD</sequence>
<dbReference type="CDD" id="cd07197">
    <property type="entry name" value="nitrilase"/>
    <property type="match status" value="1"/>
</dbReference>
<dbReference type="InterPro" id="IPR050345">
    <property type="entry name" value="Aliph_Amidase/BUP"/>
</dbReference>
<dbReference type="GO" id="GO:0016811">
    <property type="term" value="F:hydrolase activity, acting on carbon-nitrogen (but not peptide) bonds, in linear amides"/>
    <property type="evidence" value="ECO:0007669"/>
    <property type="project" value="TreeGrafter"/>
</dbReference>
<keyword evidence="1" id="KW-0378">Hydrolase</keyword>
<dbReference type="PROSITE" id="PS01227">
    <property type="entry name" value="UPF0012"/>
    <property type="match status" value="1"/>
</dbReference>
<feature type="coiled-coil region" evidence="2">
    <location>
        <begin position="12"/>
        <end position="39"/>
    </location>
</feature>
<dbReference type="Pfam" id="PF00795">
    <property type="entry name" value="CN_hydrolase"/>
    <property type="match status" value="1"/>
</dbReference>
<reference evidence="4 5" key="1">
    <citation type="submission" date="2016-08" db="EMBL/GenBank/DDBJ databases">
        <title>New Insights into Marine Group III Euryarchaeota, from dark to light.</title>
        <authorList>
            <person name="Haro-Moreno J.M."/>
            <person name="Rodriguez-Valera F."/>
            <person name="Lopez-Garcia P."/>
            <person name="Moreira D."/>
            <person name="Martin-Cuadrado A.B."/>
        </authorList>
    </citation>
    <scope>NUCLEOTIDE SEQUENCE [LARGE SCALE GENOMIC DNA]</scope>
    <source>
        <strain evidence="4">CG-Epi1</strain>
    </source>
</reference>
<feature type="domain" description="CN hydrolase" evidence="3">
    <location>
        <begin position="1"/>
        <end position="244"/>
    </location>
</feature>